<evidence type="ECO:0000256" key="8">
    <source>
        <dbReference type="ARBA" id="ARBA00031347"/>
    </source>
</evidence>
<comment type="subcellular location">
    <subcellularLocation>
        <location evidence="1">Golgi apparatus membrane</location>
        <topology evidence="1">Peripheral membrane protein</topology>
    </subcellularLocation>
</comment>
<evidence type="ECO:0000256" key="6">
    <source>
        <dbReference type="ARBA" id="ARBA00023034"/>
    </source>
</evidence>
<dbReference type="GO" id="GO:0017119">
    <property type="term" value="C:Golgi transport complex"/>
    <property type="evidence" value="ECO:0007669"/>
    <property type="project" value="InterPro"/>
</dbReference>
<dbReference type="PANTHER" id="PTHR21311:SF0">
    <property type="entry name" value="CONSERVED OLIGOMERIC GOLGI COMPLEX SUBUNIT 8"/>
    <property type="match status" value="1"/>
</dbReference>
<keyword evidence="5" id="KW-0653">Protein transport</keyword>
<gene>
    <name evidence="9" type="ORF">Clacol_007725</name>
</gene>
<dbReference type="GO" id="GO:0006891">
    <property type="term" value="P:intra-Golgi vesicle-mediated transport"/>
    <property type="evidence" value="ECO:0007669"/>
    <property type="project" value="TreeGrafter"/>
</dbReference>
<dbReference type="PANTHER" id="PTHR21311">
    <property type="entry name" value="CONSERVED OLIGOMERIC GOLGI COMPLEX COMPONENT 8"/>
    <property type="match status" value="1"/>
</dbReference>
<keyword evidence="10" id="KW-1185">Reference proteome</keyword>
<dbReference type="InterPro" id="IPR016159">
    <property type="entry name" value="Cullin_repeat-like_dom_sf"/>
</dbReference>
<dbReference type="InterPro" id="IPR007255">
    <property type="entry name" value="COG8"/>
</dbReference>
<evidence type="ECO:0000256" key="4">
    <source>
        <dbReference type="ARBA" id="ARBA00022448"/>
    </source>
</evidence>
<reference evidence="9" key="1">
    <citation type="submission" date="2021-10" db="EMBL/GenBank/DDBJ databases">
        <title>De novo Genome Assembly of Clathrus columnatus (Basidiomycota, Fungi) Using Illumina and Nanopore Sequence Data.</title>
        <authorList>
            <person name="Ogiso-Tanaka E."/>
            <person name="Itagaki H."/>
            <person name="Hosoya T."/>
            <person name="Hosaka K."/>
        </authorList>
    </citation>
    <scope>NUCLEOTIDE SEQUENCE</scope>
    <source>
        <strain evidence="9">MO-923</strain>
    </source>
</reference>
<evidence type="ECO:0000256" key="2">
    <source>
        <dbReference type="ARBA" id="ARBA00006419"/>
    </source>
</evidence>
<dbReference type="AlphaFoldDB" id="A0AAV5AFQ1"/>
<evidence type="ECO:0000256" key="7">
    <source>
        <dbReference type="ARBA" id="ARBA00023136"/>
    </source>
</evidence>
<sequence>MDGIQHNETNSLLDFLASKADDPSIFSTPQAASYLSYLTSLPLPSLLAEPQALIDETNTLTSQLTTLCNQEYSTFLSLHQSCSTLSDTLDSFASSLDSLLDAIPALESETRTFSESTKVIQSSRKKATLVLEQHDKLLDILQIPQLIDTCVRNGYYSEAMDLSAQSTALLKRFPTIPVIIDVASESERAIRLMSTQLLAMLREPAKLPALFKAVNFLRKMRSLDEDELAVTFLSSRAVYLEQIFQTIETQRSDHARFMRKYVDVFRENVYDVITQYTSIFLDNIPNDSDLYMDLAHLLQKFAHLQIIQLVNVLKEIVPQIEDPISLTSLLTQLTYCSTSFARVGMDFRCLIERPFTNVVLSTTKASLMSASKNFISRLETNKGRPLTKWLITASQSTLISQPTPFLPATPIYAPPSILSSYPPMALYTNAVLSSFNSLRLLAPVSIYPIVYDILNTSLVEIGKAILSLTQSLKAKSKEDEASTLQILRKVVEVYLQCVVPFLQRGLREGVYNIKAEREEPKDLLALQEEMKAFLSAEHI</sequence>
<dbReference type="GO" id="GO:0015031">
    <property type="term" value="P:protein transport"/>
    <property type="evidence" value="ECO:0007669"/>
    <property type="project" value="UniProtKB-KW"/>
</dbReference>
<evidence type="ECO:0000256" key="1">
    <source>
        <dbReference type="ARBA" id="ARBA00004395"/>
    </source>
</evidence>
<comment type="caution">
    <text evidence="9">The sequence shown here is derived from an EMBL/GenBank/DDBJ whole genome shotgun (WGS) entry which is preliminary data.</text>
</comment>
<evidence type="ECO:0000256" key="5">
    <source>
        <dbReference type="ARBA" id="ARBA00022927"/>
    </source>
</evidence>
<keyword evidence="7" id="KW-0472">Membrane</keyword>
<accession>A0AAV5AFQ1</accession>
<keyword evidence="4" id="KW-0813">Transport</keyword>
<proteinExistence type="inferred from homology"/>
<dbReference type="EMBL" id="BPWL01000008">
    <property type="protein sequence ID" value="GJJ13471.1"/>
    <property type="molecule type" value="Genomic_DNA"/>
</dbReference>
<evidence type="ECO:0000256" key="3">
    <source>
        <dbReference type="ARBA" id="ARBA00020983"/>
    </source>
</evidence>
<evidence type="ECO:0000313" key="9">
    <source>
        <dbReference type="EMBL" id="GJJ13471.1"/>
    </source>
</evidence>
<protein>
    <recommendedName>
        <fullName evidence="3">Conserved oligomeric Golgi complex subunit 8</fullName>
    </recommendedName>
    <alternativeName>
        <fullName evidence="8">Component of oligomeric Golgi complex 8</fullName>
    </alternativeName>
</protein>
<dbReference type="GO" id="GO:0000139">
    <property type="term" value="C:Golgi membrane"/>
    <property type="evidence" value="ECO:0007669"/>
    <property type="project" value="UniProtKB-SubCell"/>
</dbReference>
<dbReference type="SUPFAM" id="SSF74788">
    <property type="entry name" value="Cullin repeat-like"/>
    <property type="match status" value="1"/>
</dbReference>
<name>A0AAV5AFQ1_9AGAM</name>
<dbReference type="Proteomes" id="UP001050691">
    <property type="component" value="Unassembled WGS sequence"/>
</dbReference>
<keyword evidence="6" id="KW-0333">Golgi apparatus</keyword>
<dbReference type="Pfam" id="PF04124">
    <property type="entry name" value="Dor1"/>
    <property type="match status" value="1"/>
</dbReference>
<organism evidence="9 10">
    <name type="scientific">Clathrus columnatus</name>
    <dbReference type="NCBI Taxonomy" id="1419009"/>
    <lineage>
        <taxon>Eukaryota</taxon>
        <taxon>Fungi</taxon>
        <taxon>Dikarya</taxon>
        <taxon>Basidiomycota</taxon>
        <taxon>Agaricomycotina</taxon>
        <taxon>Agaricomycetes</taxon>
        <taxon>Phallomycetidae</taxon>
        <taxon>Phallales</taxon>
        <taxon>Clathraceae</taxon>
        <taxon>Clathrus</taxon>
    </lineage>
</organism>
<evidence type="ECO:0000313" key="10">
    <source>
        <dbReference type="Proteomes" id="UP001050691"/>
    </source>
</evidence>
<comment type="similarity">
    <text evidence="2">Belongs to the COG8 family.</text>
</comment>